<dbReference type="Pfam" id="PF05132">
    <property type="entry name" value="RNA_pol_Rpc4"/>
    <property type="match status" value="1"/>
</dbReference>
<dbReference type="AlphaFoldDB" id="A0A1Y2F5Z6"/>
<gene>
    <name evidence="2" type="ORF">BCR37DRAFT_394422</name>
</gene>
<feature type="region of interest" description="Disordered" evidence="1">
    <location>
        <begin position="117"/>
        <end position="137"/>
    </location>
</feature>
<dbReference type="GeneID" id="63788065"/>
<evidence type="ECO:0000313" key="3">
    <source>
        <dbReference type="Proteomes" id="UP000193685"/>
    </source>
</evidence>
<protein>
    <submittedName>
        <fullName evidence="2">Uncharacterized protein</fullName>
    </submittedName>
</protein>
<sequence>MVQEQKSPASAICLQSIAGSSPASGGGVPACSSIAPALPFYFLGVICESSAPVITLCLSRTQALHQGPALVTDSKASVEEYTQIRTLFEADDVNGQHFFTIQMPPVLPFWVPDPDEMAKSKSTKEEPAPEVTEIDQRAAKAEKGEISRLAATRGTDWSNQPSSISGMVTMDYDGIRLTLSPGQDVDFLQELVAIDADAKKQAPPNGIEQEHQISTCIFSGNQAAPLRRARRWKSEALSHRTSFRGGNETWIPSVNVIRSNGFKLFAHLVEIAQRSVSDMWEVDDHGTAATIEIGVGTRSPAEHAGVDRPNVWPGEA</sequence>
<keyword evidence="3" id="KW-1185">Reference proteome</keyword>
<name>A0A1Y2F5Z6_PROLT</name>
<dbReference type="GO" id="GO:0006383">
    <property type="term" value="P:transcription by RNA polymerase III"/>
    <property type="evidence" value="ECO:0007669"/>
    <property type="project" value="InterPro"/>
</dbReference>
<dbReference type="Proteomes" id="UP000193685">
    <property type="component" value="Unassembled WGS sequence"/>
</dbReference>
<dbReference type="OrthoDB" id="5836119at2759"/>
<accession>A0A1Y2F5Z6</accession>
<organism evidence="2 3">
    <name type="scientific">Protomyces lactucae-debilis</name>
    <dbReference type="NCBI Taxonomy" id="2754530"/>
    <lineage>
        <taxon>Eukaryota</taxon>
        <taxon>Fungi</taxon>
        <taxon>Dikarya</taxon>
        <taxon>Ascomycota</taxon>
        <taxon>Taphrinomycotina</taxon>
        <taxon>Taphrinomycetes</taxon>
        <taxon>Taphrinales</taxon>
        <taxon>Protomycetaceae</taxon>
        <taxon>Protomyces</taxon>
    </lineage>
</organism>
<comment type="caution">
    <text evidence="2">The sequence shown here is derived from an EMBL/GenBank/DDBJ whole genome shotgun (WGS) entry which is preliminary data.</text>
</comment>
<reference evidence="2 3" key="1">
    <citation type="submission" date="2016-07" db="EMBL/GenBank/DDBJ databases">
        <title>Pervasive Adenine N6-methylation of Active Genes in Fungi.</title>
        <authorList>
            <consortium name="DOE Joint Genome Institute"/>
            <person name="Mondo S.J."/>
            <person name="Dannebaum R.O."/>
            <person name="Kuo R.C."/>
            <person name="Labutti K."/>
            <person name="Haridas S."/>
            <person name="Kuo A."/>
            <person name="Salamov A."/>
            <person name="Ahrendt S.R."/>
            <person name="Lipzen A."/>
            <person name="Sullivan W."/>
            <person name="Andreopoulos W.B."/>
            <person name="Clum A."/>
            <person name="Lindquist E."/>
            <person name="Daum C."/>
            <person name="Ramamoorthy G.K."/>
            <person name="Gryganskyi A."/>
            <person name="Culley D."/>
            <person name="Magnuson J.K."/>
            <person name="James T.Y."/>
            <person name="O'Malley M.A."/>
            <person name="Stajich J.E."/>
            <person name="Spatafora J.W."/>
            <person name="Visel A."/>
            <person name="Grigoriev I.V."/>
        </authorList>
    </citation>
    <scope>NUCLEOTIDE SEQUENCE [LARGE SCALE GENOMIC DNA]</scope>
    <source>
        <strain evidence="2 3">12-1054</strain>
    </source>
</reference>
<dbReference type="RefSeq" id="XP_040723719.1">
    <property type="nucleotide sequence ID" value="XM_040871466.1"/>
</dbReference>
<dbReference type="GO" id="GO:0003677">
    <property type="term" value="F:DNA binding"/>
    <property type="evidence" value="ECO:0007669"/>
    <property type="project" value="InterPro"/>
</dbReference>
<evidence type="ECO:0000313" key="2">
    <source>
        <dbReference type="EMBL" id="ORY79087.1"/>
    </source>
</evidence>
<dbReference type="EMBL" id="MCFI01000016">
    <property type="protein sequence ID" value="ORY79087.1"/>
    <property type="molecule type" value="Genomic_DNA"/>
</dbReference>
<dbReference type="GO" id="GO:0005666">
    <property type="term" value="C:RNA polymerase III complex"/>
    <property type="evidence" value="ECO:0007669"/>
    <property type="project" value="InterPro"/>
</dbReference>
<feature type="compositionally biased region" description="Basic and acidic residues" evidence="1">
    <location>
        <begin position="117"/>
        <end position="127"/>
    </location>
</feature>
<dbReference type="InterPro" id="IPR007811">
    <property type="entry name" value="RPC4"/>
</dbReference>
<proteinExistence type="predicted"/>
<evidence type="ECO:0000256" key="1">
    <source>
        <dbReference type="SAM" id="MobiDB-lite"/>
    </source>
</evidence>